<protein>
    <submittedName>
        <fullName evidence="1">Uncharacterized protein</fullName>
    </submittedName>
</protein>
<name>A0A1C7M8X0_GRIFR</name>
<evidence type="ECO:0000313" key="1">
    <source>
        <dbReference type="EMBL" id="OBZ71464.1"/>
    </source>
</evidence>
<dbReference type="EMBL" id="LUGG01000011">
    <property type="protein sequence ID" value="OBZ71464.1"/>
    <property type="molecule type" value="Genomic_DNA"/>
</dbReference>
<sequence length="112" mass="13165">MFSLPRQHSSHVDQLRSIYPRPFTLSAAMIAPIQQQCKLLSLRDTHTKLCPQLQSNHARRLEMIETCPVHSAFLFNPCPRPHSFCLIARNRYDIIILRLSKRRMFYARLQCS</sequence>
<reference evidence="1 2" key="1">
    <citation type="submission" date="2016-03" db="EMBL/GenBank/DDBJ databases">
        <title>Whole genome sequencing of Grifola frondosa 9006-11.</title>
        <authorList>
            <person name="Min B."/>
            <person name="Park H."/>
            <person name="Kim J.-G."/>
            <person name="Cho H."/>
            <person name="Oh Y.-L."/>
            <person name="Kong W.-S."/>
            <person name="Choi I.-G."/>
        </authorList>
    </citation>
    <scope>NUCLEOTIDE SEQUENCE [LARGE SCALE GENOMIC DNA]</scope>
    <source>
        <strain evidence="1 2">9006-11</strain>
    </source>
</reference>
<accession>A0A1C7M8X0</accession>
<keyword evidence="2" id="KW-1185">Reference proteome</keyword>
<gene>
    <name evidence="1" type="ORF">A0H81_08668</name>
</gene>
<comment type="caution">
    <text evidence="1">The sequence shown here is derived from an EMBL/GenBank/DDBJ whole genome shotgun (WGS) entry which is preliminary data.</text>
</comment>
<dbReference type="Proteomes" id="UP000092993">
    <property type="component" value="Unassembled WGS sequence"/>
</dbReference>
<organism evidence="1 2">
    <name type="scientific">Grifola frondosa</name>
    <name type="common">Maitake</name>
    <name type="synonym">Polyporus frondosus</name>
    <dbReference type="NCBI Taxonomy" id="5627"/>
    <lineage>
        <taxon>Eukaryota</taxon>
        <taxon>Fungi</taxon>
        <taxon>Dikarya</taxon>
        <taxon>Basidiomycota</taxon>
        <taxon>Agaricomycotina</taxon>
        <taxon>Agaricomycetes</taxon>
        <taxon>Polyporales</taxon>
        <taxon>Grifolaceae</taxon>
        <taxon>Grifola</taxon>
    </lineage>
</organism>
<evidence type="ECO:0000313" key="2">
    <source>
        <dbReference type="Proteomes" id="UP000092993"/>
    </source>
</evidence>
<proteinExistence type="predicted"/>
<dbReference type="AlphaFoldDB" id="A0A1C7M8X0"/>